<reference evidence="1 2" key="1">
    <citation type="submission" date="2021-06" db="EMBL/GenBank/DDBJ databases">
        <authorList>
            <person name="Sun Q."/>
            <person name="Li D."/>
        </authorList>
    </citation>
    <scope>NUCLEOTIDE SEQUENCE [LARGE SCALE GENOMIC DNA]</scope>
    <source>
        <strain evidence="1 2">MSJ-40</strain>
    </source>
</reference>
<sequence>MNNIEIEELKEENRSLREENTQLRKLMKNVSSHAEYIKYAIDNSQLMN</sequence>
<dbReference type="EMBL" id="JAHLPM010000004">
    <property type="protein sequence ID" value="MBU5437619.1"/>
    <property type="molecule type" value="Genomic_DNA"/>
</dbReference>
<evidence type="ECO:0000313" key="1">
    <source>
        <dbReference type="EMBL" id="MBU5437619.1"/>
    </source>
</evidence>
<proteinExistence type="predicted"/>
<dbReference type="RefSeq" id="WP_216517909.1">
    <property type="nucleotide sequence ID" value="NZ_JAHLPM010000004.1"/>
</dbReference>
<evidence type="ECO:0008006" key="3">
    <source>
        <dbReference type="Google" id="ProtNLM"/>
    </source>
</evidence>
<gene>
    <name evidence="1" type="ORF">KQI42_06350</name>
</gene>
<comment type="caution">
    <text evidence="1">The sequence shown here is derived from an EMBL/GenBank/DDBJ whole genome shotgun (WGS) entry which is preliminary data.</text>
</comment>
<evidence type="ECO:0000313" key="2">
    <source>
        <dbReference type="Proteomes" id="UP000749471"/>
    </source>
</evidence>
<dbReference type="Proteomes" id="UP000749471">
    <property type="component" value="Unassembled WGS sequence"/>
</dbReference>
<name>A0ABS6E5W8_9FIRM</name>
<accession>A0ABS6E5W8</accession>
<keyword evidence="2" id="KW-1185">Reference proteome</keyword>
<protein>
    <recommendedName>
        <fullName evidence="3">Transposase</fullName>
    </recommendedName>
</protein>
<organism evidence="1 2">
    <name type="scientific">Tissierella simiarum</name>
    <dbReference type="NCBI Taxonomy" id="2841534"/>
    <lineage>
        <taxon>Bacteria</taxon>
        <taxon>Bacillati</taxon>
        <taxon>Bacillota</taxon>
        <taxon>Tissierellia</taxon>
        <taxon>Tissierellales</taxon>
        <taxon>Tissierellaceae</taxon>
        <taxon>Tissierella</taxon>
    </lineage>
</organism>